<dbReference type="VEuPathDB" id="ToxoDB:CSUI_003467"/>
<dbReference type="RefSeq" id="XP_067924353.1">
    <property type="nucleotide sequence ID" value="XM_068063665.1"/>
</dbReference>
<feature type="compositionally biased region" description="Basic and acidic residues" evidence="1">
    <location>
        <begin position="638"/>
        <end position="647"/>
    </location>
</feature>
<evidence type="ECO:0000313" key="2">
    <source>
        <dbReference type="EMBL" id="PHJ22676.1"/>
    </source>
</evidence>
<feature type="compositionally biased region" description="Low complexity" evidence="1">
    <location>
        <begin position="367"/>
        <end position="377"/>
    </location>
</feature>
<feature type="region of interest" description="Disordered" evidence="1">
    <location>
        <begin position="54"/>
        <end position="90"/>
    </location>
</feature>
<evidence type="ECO:0000313" key="3">
    <source>
        <dbReference type="Proteomes" id="UP000221165"/>
    </source>
</evidence>
<name>A0A2C6L5E1_9APIC</name>
<accession>A0A2C6L5E1</accession>
<feature type="region of interest" description="Disordered" evidence="1">
    <location>
        <begin position="170"/>
        <end position="244"/>
    </location>
</feature>
<reference evidence="2 3" key="1">
    <citation type="journal article" date="2017" name="Int. J. Parasitol.">
        <title>The genome of the protozoan parasite Cystoisospora suis and a reverse vaccinology approach to identify vaccine candidates.</title>
        <authorList>
            <person name="Palmieri N."/>
            <person name="Shrestha A."/>
            <person name="Ruttkowski B."/>
            <person name="Beck T."/>
            <person name="Vogl C."/>
            <person name="Tomley F."/>
            <person name="Blake D.P."/>
            <person name="Joachim A."/>
        </authorList>
    </citation>
    <scope>NUCLEOTIDE SEQUENCE [LARGE SCALE GENOMIC DNA]</scope>
    <source>
        <strain evidence="2 3">Wien I</strain>
    </source>
</reference>
<feature type="compositionally biased region" description="Low complexity" evidence="1">
    <location>
        <begin position="123"/>
        <end position="133"/>
    </location>
</feature>
<comment type="caution">
    <text evidence="2">The sequence shown here is derived from an EMBL/GenBank/DDBJ whole genome shotgun (WGS) entry which is preliminary data.</text>
</comment>
<dbReference type="OrthoDB" id="333516at2759"/>
<dbReference type="EMBL" id="MIGC01001551">
    <property type="protein sequence ID" value="PHJ22676.1"/>
    <property type="molecule type" value="Genomic_DNA"/>
</dbReference>
<organism evidence="2 3">
    <name type="scientific">Cystoisospora suis</name>
    <dbReference type="NCBI Taxonomy" id="483139"/>
    <lineage>
        <taxon>Eukaryota</taxon>
        <taxon>Sar</taxon>
        <taxon>Alveolata</taxon>
        <taxon>Apicomplexa</taxon>
        <taxon>Conoidasida</taxon>
        <taxon>Coccidia</taxon>
        <taxon>Eucoccidiorida</taxon>
        <taxon>Eimeriorina</taxon>
        <taxon>Sarcocystidae</taxon>
        <taxon>Cystoisospora</taxon>
    </lineage>
</organism>
<feature type="region of interest" description="Disordered" evidence="1">
    <location>
        <begin position="320"/>
        <end position="344"/>
    </location>
</feature>
<feature type="compositionally biased region" description="Polar residues" evidence="1">
    <location>
        <begin position="64"/>
        <end position="90"/>
    </location>
</feature>
<feature type="region of interest" description="Disordered" evidence="1">
    <location>
        <begin position="604"/>
        <end position="647"/>
    </location>
</feature>
<gene>
    <name evidence="2" type="ORF">CSUI_003467</name>
</gene>
<protein>
    <submittedName>
        <fullName evidence="2">Uncharacterized protein</fullName>
    </submittedName>
</protein>
<feature type="region of interest" description="Disordered" evidence="1">
    <location>
        <begin position="367"/>
        <end position="415"/>
    </location>
</feature>
<evidence type="ECO:0000256" key="1">
    <source>
        <dbReference type="SAM" id="MobiDB-lite"/>
    </source>
</evidence>
<feature type="compositionally biased region" description="Low complexity" evidence="1">
    <location>
        <begin position="220"/>
        <end position="230"/>
    </location>
</feature>
<dbReference type="GeneID" id="94426876"/>
<sequence>MIGSGIPKVSGSSEAEQTIKATQFSGEPGAGSFTSGGVSPGVVVPHFPVSGIPGSVTPHVTGDPSVSRSRSLAQRSTARSQTVTAGRSSSFVAPWQHRKVTGDVGQTQEPVREIIRRRLRANSSASVSTHVSSRPLSPGVETLSQYGSTRAPFGAAPSSLARATKDIVAPSQAAGAAGERDVPASRRASERDEPSSPVPLMQVVANTWASQAPPSPFQPRTRGFSSARSSFSERRVPAASLSRRNSEVQRAAPVRCWGSLPLPTERTVAYQGTSLPSSARFLARGGEFADTLQAVTSSLNTSRSRVADKSADMWLFSPTASQSSAKAMGDEGNDCDPGNRRSAAPPLAVHHLETESEHADDGTTAIATASPAIPDSPVHWLSGTDRPTNVEREPFTLPPQEEEREPPHPTQEGSNEDAARLLLQRLKEVVYPGIVVAHDERPRVVFNISPNFQPELLVRRSNAASIQIYTDLPMPVHEAFERPPPRPVPAAVEERESARGRGSTLGEGVPDVLKKWLLGESRGSDASTSAGSSREGVAVFEGNADDQEWLWESTVPSVVFHQDCKRDTMKSSGGSDKVYRPYVIVEVTSEWFPSVSLSYVPLDEPGSGGRDARVEAARSSAKRGKPMEGPGICIWGPHKPETLDTRL</sequence>
<keyword evidence="3" id="KW-1185">Reference proteome</keyword>
<dbReference type="AlphaFoldDB" id="A0A2C6L5E1"/>
<dbReference type="Proteomes" id="UP000221165">
    <property type="component" value="Unassembled WGS sequence"/>
</dbReference>
<proteinExistence type="predicted"/>
<feature type="region of interest" description="Disordered" evidence="1">
    <location>
        <begin position="120"/>
        <end position="143"/>
    </location>
</feature>
<feature type="compositionally biased region" description="Basic and acidic residues" evidence="1">
    <location>
        <begin position="178"/>
        <end position="194"/>
    </location>
</feature>